<evidence type="ECO:0000256" key="1">
    <source>
        <dbReference type="SAM" id="SignalP"/>
    </source>
</evidence>
<dbReference type="InterPro" id="IPR021851">
    <property type="entry name" value="DUF3455"/>
</dbReference>
<dbReference type="Pfam" id="PF11937">
    <property type="entry name" value="DUF3455"/>
    <property type="match status" value="1"/>
</dbReference>
<name>A0A6A6VSS9_9PEZI</name>
<dbReference type="GeneID" id="54480853"/>
<organism evidence="2 3">
    <name type="scientific">Pseudovirgaria hyperparasitica</name>
    <dbReference type="NCBI Taxonomy" id="470096"/>
    <lineage>
        <taxon>Eukaryota</taxon>
        <taxon>Fungi</taxon>
        <taxon>Dikarya</taxon>
        <taxon>Ascomycota</taxon>
        <taxon>Pezizomycotina</taxon>
        <taxon>Dothideomycetes</taxon>
        <taxon>Dothideomycetes incertae sedis</taxon>
        <taxon>Acrospermales</taxon>
        <taxon>Acrospermaceae</taxon>
        <taxon>Pseudovirgaria</taxon>
    </lineage>
</organism>
<keyword evidence="3" id="KW-1185">Reference proteome</keyword>
<feature type="signal peptide" evidence="1">
    <location>
        <begin position="1"/>
        <end position="19"/>
    </location>
</feature>
<evidence type="ECO:0000313" key="3">
    <source>
        <dbReference type="Proteomes" id="UP000799437"/>
    </source>
</evidence>
<dbReference type="PANTHER" id="PTHR35567:SF1">
    <property type="entry name" value="CONSERVED FUNGAL PROTEIN (AFU_ORTHOLOGUE AFUA_1G14230)"/>
    <property type="match status" value="1"/>
</dbReference>
<reference evidence="2" key="1">
    <citation type="journal article" date="2020" name="Stud. Mycol.">
        <title>101 Dothideomycetes genomes: a test case for predicting lifestyles and emergence of pathogens.</title>
        <authorList>
            <person name="Haridas S."/>
            <person name="Albert R."/>
            <person name="Binder M."/>
            <person name="Bloem J."/>
            <person name="Labutti K."/>
            <person name="Salamov A."/>
            <person name="Andreopoulos B."/>
            <person name="Baker S."/>
            <person name="Barry K."/>
            <person name="Bills G."/>
            <person name="Bluhm B."/>
            <person name="Cannon C."/>
            <person name="Castanera R."/>
            <person name="Culley D."/>
            <person name="Daum C."/>
            <person name="Ezra D."/>
            <person name="Gonzalez J."/>
            <person name="Henrissat B."/>
            <person name="Kuo A."/>
            <person name="Liang C."/>
            <person name="Lipzen A."/>
            <person name="Lutzoni F."/>
            <person name="Magnuson J."/>
            <person name="Mondo S."/>
            <person name="Nolan M."/>
            <person name="Ohm R."/>
            <person name="Pangilinan J."/>
            <person name="Park H.-J."/>
            <person name="Ramirez L."/>
            <person name="Alfaro M."/>
            <person name="Sun H."/>
            <person name="Tritt A."/>
            <person name="Yoshinaga Y."/>
            <person name="Zwiers L.-H."/>
            <person name="Turgeon B."/>
            <person name="Goodwin S."/>
            <person name="Spatafora J."/>
            <person name="Crous P."/>
            <person name="Grigoriev I."/>
        </authorList>
    </citation>
    <scope>NUCLEOTIDE SEQUENCE</scope>
    <source>
        <strain evidence="2">CBS 121739</strain>
    </source>
</reference>
<dbReference type="Proteomes" id="UP000799437">
    <property type="component" value="Unassembled WGS sequence"/>
</dbReference>
<sequence>MLFLGILLAAASLSSIVLAAPAKRDLDSIVLPESTLPAPASGLKLKYIILGVGTQNYTCADGAAGTLATAVGAVATLYDMSSVANDPFSKEKIQCTPPVALGAYTMGQNVLDGYVKVAGYANVIGKHFFDASGVPTFELSGASVSPKPLVKAAKKANVAAPAGAFAGMPPNGAVDWLYLADNGNSVGLTAVYRVETAGGKANSCENKPGAQEVKYATEYWMYG</sequence>
<dbReference type="EMBL" id="ML996584">
    <property type="protein sequence ID" value="KAF2753273.1"/>
    <property type="molecule type" value="Genomic_DNA"/>
</dbReference>
<gene>
    <name evidence="2" type="ORF">EJ05DRAFT_209170</name>
</gene>
<feature type="chain" id="PRO_5025343557" description="Malate dehydrogenase" evidence="1">
    <location>
        <begin position="20"/>
        <end position="223"/>
    </location>
</feature>
<dbReference type="RefSeq" id="XP_033595724.1">
    <property type="nucleotide sequence ID" value="XM_033739799.1"/>
</dbReference>
<dbReference type="PANTHER" id="PTHR35567">
    <property type="entry name" value="MALATE DEHYDROGENASE (AFU_ORTHOLOGUE AFUA_2G13800)"/>
    <property type="match status" value="1"/>
</dbReference>
<protein>
    <recommendedName>
        <fullName evidence="4">Malate dehydrogenase</fullName>
    </recommendedName>
</protein>
<evidence type="ECO:0000313" key="2">
    <source>
        <dbReference type="EMBL" id="KAF2753273.1"/>
    </source>
</evidence>
<dbReference type="OrthoDB" id="1859733at2759"/>
<dbReference type="AlphaFoldDB" id="A0A6A6VSS9"/>
<accession>A0A6A6VSS9</accession>
<keyword evidence="1" id="KW-0732">Signal</keyword>
<proteinExistence type="predicted"/>
<evidence type="ECO:0008006" key="4">
    <source>
        <dbReference type="Google" id="ProtNLM"/>
    </source>
</evidence>